<dbReference type="InterPro" id="IPR000253">
    <property type="entry name" value="FHA_dom"/>
</dbReference>
<dbReference type="HOGENOM" id="CLU_494180_0_0_3"/>
<proteinExistence type="predicted"/>
<keyword evidence="3" id="KW-1185">Reference proteome</keyword>
<dbReference type="Proteomes" id="UP000008204">
    <property type="component" value="Chromosome"/>
</dbReference>
<evidence type="ECO:0000313" key="2">
    <source>
        <dbReference type="EMBL" id="ACK67375.1"/>
    </source>
</evidence>
<dbReference type="InterPro" id="IPR008984">
    <property type="entry name" value="SMAD_FHA_dom_sf"/>
</dbReference>
<protein>
    <submittedName>
        <fullName evidence="2">FHA domain containing protein</fullName>
    </submittedName>
</protein>
<dbReference type="Pfam" id="PF12770">
    <property type="entry name" value="CHAT"/>
    <property type="match status" value="1"/>
</dbReference>
<dbReference type="SUPFAM" id="SSF49879">
    <property type="entry name" value="SMAD/FHA domain"/>
    <property type="match status" value="1"/>
</dbReference>
<evidence type="ECO:0000259" key="1">
    <source>
        <dbReference type="PROSITE" id="PS50006"/>
    </source>
</evidence>
<dbReference type="eggNOG" id="COG1716">
    <property type="taxonomic scope" value="Bacteria"/>
</dbReference>
<feature type="domain" description="FHA" evidence="1">
    <location>
        <begin position="470"/>
        <end position="526"/>
    </location>
</feature>
<dbReference type="STRING" id="41431.PCC8801_3407"/>
<dbReference type="CDD" id="cd00060">
    <property type="entry name" value="FHA"/>
    <property type="match status" value="1"/>
</dbReference>
<gene>
    <name evidence="2" type="ordered locus">PCC8801_3407</name>
</gene>
<dbReference type="InterPro" id="IPR024983">
    <property type="entry name" value="CHAT_dom"/>
</dbReference>
<accession>B7K091</accession>
<dbReference type="EMBL" id="CP001287">
    <property type="protein sequence ID" value="ACK67375.1"/>
    <property type="molecule type" value="Genomic_DNA"/>
</dbReference>
<dbReference type="KEGG" id="cyp:PCC8801_3407"/>
<dbReference type="RefSeq" id="WP_012596635.1">
    <property type="nucleotide sequence ID" value="NC_011726.1"/>
</dbReference>
<organism evidence="2 3">
    <name type="scientific">Rippkaea orientalis (strain PCC 8801 / RF-1)</name>
    <name type="common">Cyanothece sp. (strain PCC 8801)</name>
    <dbReference type="NCBI Taxonomy" id="41431"/>
    <lineage>
        <taxon>Bacteria</taxon>
        <taxon>Bacillati</taxon>
        <taxon>Cyanobacteriota</taxon>
        <taxon>Cyanophyceae</taxon>
        <taxon>Oscillatoriophycideae</taxon>
        <taxon>Chroococcales</taxon>
        <taxon>Aphanothecaceae</taxon>
        <taxon>Rippkaea</taxon>
        <taxon>Rippkaea orientalis</taxon>
    </lineage>
</organism>
<reference evidence="3" key="1">
    <citation type="journal article" date="2011" name="MBio">
        <title>Novel metabolic attributes of the genus Cyanothece, comprising a group of unicellular nitrogen-fixing Cyanobacteria.</title>
        <authorList>
            <person name="Bandyopadhyay A."/>
            <person name="Elvitigala T."/>
            <person name="Welsh E."/>
            <person name="Stockel J."/>
            <person name="Liberton M."/>
            <person name="Min H."/>
            <person name="Sherman L.A."/>
            <person name="Pakrasi H.B."/>
        </authorList>
    </citation>
    <scope>NUCLEOTIDE SEQUENCE [LARGE SCALE GENOMIC DNA]</scope>
    <source>
        <strain evidence="3">PCC 8801</strain>
    </source>
</reference>
<dbReference type="AlphaFoldDB" id="B7K091"/>
<dbReference type="SMART" id="SM00240">
    <property type="entry name" value="FHA"/>
    <property type="match status" value="1"/>
</dbReference>
<sequence>MSIGATPCLTLAIAPLTTGESDSFATWVTHSPLPGGYVHHDSRWSETLTRKWLNWQEMFSLQREPHLPVPYSQPINNLPPLSFEFSNSSENYGGRLMQELGISLWQWLFTGPINQSFAQSRGIALGKHRPLRLRLEIRDPDLIPLPWEIMQPEAGNPAISLNPQILFSRTTSNVDPLVTQQSRDTLTILLVLGEKVQSSPGSLKKIASPKDYQGYPFNGSPGWANQELNLDAEAANLAQLIEQSSLIPRHISPGWGAAPVTVHPLVQPSPEQLTEVLDSGLYNVVFYAGHGMPAPDGGLLFLCPDGEINGTELAQILVRNRVTLAVFNACWGAQPDHQGTATLERSSLAEVLIHHGVPAVVAMRDSIADREALSFIQSFTKILAQRKPIDEALRFARQQLLTLYKFNQPAWTLPILYMHPEFEGELLPILDQSMTEGVTEIPVNARTTPVAYLRSQNYHQQNWPIYGGLMRVGRRQENDIVIYEKWVSQRHAEIICRESNTDGEGKISYFLRDFSRFGTFILGKQGWQKVHQEEVPLTSGTQIRFGSLQGQILEFFIENSTN</sequence>
<dbReference type="Gene3D" id="2.60.200.20">
    <property type="match status" value="1"/>
</dbReference>
<dbReference type="PROSITE" id="PS50006">
    <property type="entry name" value="FHA_DOMAIN"/>
    <property type="match status" value="1"/>
</dbReference>
<dbReference type="OrthoDB" id="474997at2"/>
<evidence type="ECO:0000313" key="3">
    <source>
        <dbReference type="Proteomes" id="UP000008204"/>
    </source>
</evidence>
<name>B7K091_RIPO1</name>
<dbReference type="Pfam" id="PF00498">
    <property type="entry name" value="FHA"/>
    <property type="match status" value="1"/>
</dbReference>